<dbReference type="InterPro" id="IPR008271">
    <property type="entry name" value="Ser/Thr_kinase_AS"/>
</dbReference>
<evidence type="ECO:0000259" key="22">
    <source>
        <dbReference type="PROSITE" id="PS50089"/>
    </source>
</evidence>
<evidence type="ECO:0000256" key="14">
    <source>
        <dbReference type="ARBA" id="ARBA00023136"/>
    </source>
</evidence>
<evidence type="ECO:0000256" key="10">
    <source>
        <dbReference type="ARBA" id="ARBA00022741"/>
    </source>
</evidence>
<keyword evidence="4" id="KW-0597">Phosphoprotein</keyword>
<comment type="caution">
    <text evidence="23">The sequence shown here is derived from an EMBL/GenBank/DDBJ whole genome shotgun (WGS) entry which is preliminary data.</text>
</comment>
<keyword evidence="11" id="KW-0418">Kinase</keyword>
<dbReference type="SUPFAM" id="SSF56112">
    <property type="entry name" value="Protein kinase-like (PK-like)"/>
    <property type="match status" value="1"/>
</dbReference>
<evidence type="ECO:0000256" key="17">
    <source>
        <dbReference type="ARBA" id="ARBA00047899"/>
    </source>
</evidence>
<keyword evidence="14" id="KW-0472">Membrane</keyword>
<dbReference type="Gene3D" id="3.30.40.10">
    <property type="entry name" value="Zinc/RING finger domain, C3HC4 (zinc finger)"/>
    <property type="match status" value="1"/>
</dbReference>
<dbReference type="Pfam" id="PF07002">
    <property type="entry name" value="Copine"/>
    <property type="match status" value="1"/>
</dbReference>
<evidence type="ECO:0000256" key="7">
    <source>
        <dbReference type="ARBA" id="ARBA00022692"/>
    </source>
</evidence>
<dbReference type="SUPFAM" id="SSF52058">
    <property type="entry name" value="L domain-like"/>
    <property type="match status" value="1"/>
</dbReference>
<dbReference type="InterPro" id="IPR013083">
    <property type="entry name" value="Znf_RING/FYVE/PHD"/>
</dbReference>
<sequence length="704" mass="78683">MGYEIFHSRLQTLIKEGDLVSVRFLSYQSYWQRQGKESIFFPTEEEMNPPLPTSAHVTLAAGSSHDEKRNLYYLSLLKQSPQGTKPPRIPKEFAGLPFMREIDLSRNYLNGSIPPEWGTLQLINLQLLANRISGPIPKEVYLLMMRLFSLRSILSSNYLTGDIPSTFSKPTALTDLRVSNNSLPELYQISSRTGQNLQNSLYDLHINCGGDELTISGTKYEADNSDSIYYDSRTAWVSSNTGRFLDDERHLKVPTIWTNTSEPSSLYIDARLSAISLTYYVFCLGEGSYTVNLHFAETVFSGDTKTYSSLGRRFFDIYVQGKLEVKDFDIVSEAKGAGRAVVKSFQAMVTNGTLEIRLFWALQLFIALFGPLETQIRLDWPIRQKICVGIARGLAYPHGESRLKIVHRDIKATNVLLDKELNPKISDFGLAKLDEEENTHMSTQAAGTYGYMAPEYAMRGHLTDKADVYSFGGVVALEIVHGRSRPTSYGPLIDAAVDIVEKNNGQFHVLVIVADGQVTRGVDKAEGELSQQERTTIDAIVNASSYALSIVLIGVGDGPWEDMRKFDDKIPKREFDNFQFVNFTEIMKRDSSESAKEAAFALAALMEIPFQYQAATELSLLGKTTGLAKKINPRPPPTPYTPTIRTELPSPTSDEHTQSCPICLTSQKDVAFGCGHMTCRDCGSRIANCPICRVLITSRLRLYT</sequence>
<evidence type="ECO:0000313" key="24">
    <source>
        <dbReference type="Proteomes" id="UP000712281"/>
    </source>
</evidence>
<comment type="catalytic activity">
    <reaction evidence="18">
        <text>L-seryl-[protein] + ATP = O-phospho-L-seryl-[protein] + ADP + H(+)</text>
        <dbReference type="Rhea" id="RHEA:17989"/>
        <dbReference type="Rhea" id="RHEA-COMP:9863"/>
        <dbReference type="Rhea" id="RHEA-COMP:11604"/>
        <dbReference type="ChEBI" id="CHEBI:15378"/>
        <dbReference type="ChEBI" id="CHEBI:29999"/>
        <dbReference type="ChEBI" id="CHEBI:30616"/>
        <dbReference type="ChEBI" id="CHEBI:83421"/>
        <dbReference type="ChEBI" id="CHEBI:456216"/>
        <dbReference type="EC" id="2.7.11.1"/>
    </reaction>
</comment>
<dbReference type="Pfam" id="PF13920">
    <property type="entry name" value="zf-C3HC4_3"/>
    <property type="match status" value="1"/>
</dbReference>
<evidence type="ECO:0000259" key="21">
    <source>
        <dbReference type="PROSITE" id="PS50011"/>
    </source>
</evidence>
<evidence type="ECO:0000256" key="1">
    <source>
        <dbReference type="ARBA" id="ARBA00004479"/>
    </source>
</evidence>
<dbReference type="Gene3D" id="3.80.10.10">
    <property type="entry name" value="Ribonuclease Inhibitor"/>
    <property type="match status" value="1"/>
</dbReference>
<dbReference type="SMART" id="SM00184">
    <property type="entry name" value="RING"/>
    <property type="match status" value="1"/>
</dbReference>
<keyword evidence="8" id="KW-0732">Signal</keyword>
<protein>
    <recommendedName>
        <fullName evidence="2">non-specific serine/threonine protein kinase</fullName>
        <ecNumber evidence="2">2.7.11.1</ecNumber>
    </recommendedName>
</protein>
<dbReference type="GO" id="GO:0008270">
    <property type="term" value="F:zinc ion binding"/>
    <property type="evidence" value="ECO:0007669"/>
    <property type="project" value="UniProtKB-KW"/>
</dbReference>
<dbReference type="PANTHER" id="PTHR48006">
    <property type="entry name" value="LEUCINE-RICH REPEAT-CONTAINING PROTEIN DDB_G0281931-RELATED"/>
    <property type="match status" value="1"/>
</dbReference>
<dbReference type="GO" id="GO:0005524">
    <property type="term" value="F:ATP binding"/>
    <property type="evidence" value="ECO:0007669"/>
    <property type="project" value="UniProtKB-KW"/>
</dbReference>
<feature type="region of interest" description="Disordered" evidence="20">
    <location>
        <begin position="630"/>
        <end position="654"/>
    </location>
</feature>
<evidence type="ECO:0000256" key="11">
    <source>
        <dbReference type="ARBA" id="ARBA00022777"/>
    </source>
</evidence>
<comment type="catalytic activity">
    <reaction evidence="17">
        <text>L-threonyl-[protein] + ATP = O-phospho-L-threonyl-[protein] + ADP + H(+)</text>
        <dbReference type="Rhea" id="RHEA:46608"/>
        <dbReference type="Rhea" id="RHEA-COMP:11060"/>
        <dbReference type="Rhea" id="RHEA-COMP:11605"/>
        <dbReference type="ChEBI" id="CHEBI:15378"/>
        <dbReference type="ChEBI" id="CHEBI:30013"/>
        <dbReference type="ChEBI" id="CHEBI:30616"/>
        <dbReference type="ChEBI" id="CHEBI:61977"/>
        <dbReference type="ChEBI" id="CHEBI:456216"/>
        <dbReference type="EC" id="2.7.11.1"/>
    </reaction>
</comment>
<dbReference type="Pfam" id="PF00069">
    <property type="entry name" value="Pkinase"/>
    <property type="match status" value="1"/>
</dbReference>
<dbReference type="InterPro" id="IPR032675">
    <property type="entry name" value="LRR_dom_sf"/>
</dbReference>
<evidence type="ECO:0000256" key="8">
    <source>
        <dbReference type="ARBA" id="ARBA00022729"/>
    </source>
</evidence>
<keyword evidence="13" id="KW-1133">Transmembrane helix</keyword>
<dbReference type="InterPro" id="IPR001611">
    <property type="entry name" value="Leu-rich_rpt"/>
</dbReference>
<keyword evidence="12" id="KW-0067">ATP-binding</keyword>
<keyword evidence="6" id="KW-0808">Transferase</keyword>
<evidence type="ECO:0000256" key="19">
    <source>
        <dbReference type="PROSITE-ProRule" id="PRU00175"/>
    </source>
</evidence>
<keyword evidence="19" id="KW-0862">Zinc</keyword>
<dbReference type="PROSITE" id="PS50089">
    <property type="entry name" value="ZF_RING_2"/>
    <property type="match status" value="1"/>
</dbReference>
<dbReference type="InterPro" id="IPR051824">
    <property type="entry name" value="LRR_Rcpt-Like_S/T_Kinase"/>
</dbReference>
<keyword evidence="9" id="KW-0677">Repeat</keyword>
<dbReference type="EMBL" id="QGKW02000276">
    <property type="protein sequence ID" value="KAF2608780.1"/>
    <property type="molecule type" value="Genomic_DNA"/>
</dbReference>
<evidence type="ECO:0000256" key="5">
    <source>
        <dbReference type="ARBA" id="ARBA00022614"/>
    </source>
</evidence>
<evidence type="ECO:0000256" key="15">
    <source>
        <dbReference type="ARBA" id="ARBA00023170"/>
    </source>
</evidence>
<evidence type="ECO:0000256" key="16">
    <source>
        <dbReference type="ARBA" id="ARBA00023180"/>
    </source>
</evidence>
<evidence type="ECO:0000256" key="3">
    <source>
        <dbReference type="ARBA" id="ARBA00022527"/>
    </source>
</evidence>
<feature type="domain" description="Protein kinase" evidence="21">
    <location>
        <begin position="278"/>
        <end position="547"/>
    </location>
</feature>
<keyword evidence="3" id="KW-0723">Serine/threonine-protein kinase</keyword>
<evidence type="ECO:0000256" key="2">
    <source>
        <dbReference type="ARBA" id="ARBA00012513"/>
    </source>
</evidence>
<dbReference type="Pfam" id="PF00560">
    <property type="entry name" value="LRR_1"/>
    <property type="match status" value="1"/>
</dbReference>
<accession>A0A8S9LL83</accession>
<evidence type="ECO:0000256" key="12">
    <source>
        <dbReference type="ARBA" id="ARBA00022840"/>
    </source>
</evidence>
<keyword evidence="10" id="KW-0547">Nucleotide-binding</keyword>
<proteinExistence type="predicted"/>
<dbReference type="PANTHER" id="PTHR48006:SF81">
    <property type="entry name" value="PROTEIN KINASE DOMAIN-CONTAINING PROTEIN"/>
    <property type="match status" value="1"/>
</dbReference>
<keyword evidence="19" id="KW-0863">Zinc-finger</keyword>
<keyword evidence="7" id="KW-0812">Transmembrane</keyword>
<keyword evidence="15" id="KW-0675">Receptor</keyword>
<dbReference type="Gene3D" id="1.10.510.10">
    <property type="entry name" value="Transferase(Phosphotransferase) domain 1"/>
    <property type="match status" value="1"/>
</dbReference>
<evidence type="ECO:0000256" key="6">
    <source>
        <dbReference type="ARBA" id="ARBA00022679"/>
    </source>
</evidence>
<keyword evidence="16" id="KW-0325">Glycoprotein</keyword>
<feature type="domain" description="RING-type" evidence="22">
    <location>
        <begin position="660"/>
        <end position="693"/>
    </location>
</feature>
<dbReference type="Pfam" id="PF11721">
    <property type="entry name" value="Malectin"/>
    <property type="match status" value="1"/>
</dbReference>
<evidence type="ECO:0000256" key="20">
    <source>
        <dbReference type="SAM" id="MobiDB-lite"/>
    </source>
</evidence>
<evidence type="ECO:0000256" key="13">
    <source>
        <dbReference type="ARBA" id="ARBA00022989"/>
    </source>
</evidence>
<evidence type="ECO:0000256" key="9">
    <source>
        <dbReference type="ARBA" id="ARBA00022737"/>
    </source>
</evidence>
<dbReference type="AlphaFoldDB" id="A0A8S9LL83"/>
<evidence type="ECO:0000256" key="4">
    <source>
        <dbReference type="ARBA" id="ARBA00022553"/>
    </source>
</evidence>
<dbReference type="EC" id="2.7.11.1" evidence="2"/>
<name>A0A8S9LL83_BRACR</name>
<comment type="subcellular location">
    <subcellularLocation>
        <location evidence="1">Membrane</location>
        <topology evidence="1">Single-pass type I membrane protein</topology>
    </subcellularLocation>
</comment>
<dbReference type="SMART" id="SM00220">
    <property type="entry name" value="S_TKc"/>
    <property type="match status" value="1"/>
</dbReference>
<evidence type="ECO:0000313" key="23">
    <source>
        <dbReference type="EMBL" id="KAF2608780.1"/>
    </source>
</evidence>
<dbReference type="PROSITE" id="PS00108">
    <property type="entry name" value="PROTEIN_KINASE_ST"/>
    <property type="match status" value="1"/>
</dbReference>
<dbReference type="InterPro" id="IPR021720">
    <property type="entry name" value="Malectin_dom"/>
</dbReference>
<dbReference type="PROSITE" id="PS50011">
    <property type="entry name" value="PROTEIN_KINASE_DOM"/>
    <property type="match status" value="1"/>
</dbReference>
<evidence type="ECO:0000256" key="18">
    <source>
        <dbReference type="ARBA" id="ARBA00048679"/>
    </source>
</evidence>
<dbReference type="InterPro" id="IPR011009">
    <property type="entry name" value="Kinase-like_dom_sf"/>
</dbReference>
<gene>
    <name evidence="23" type="ORF">F2Q68_00045330</name>
</gene>
<reference evidence="23" key="1">
    <citation type="submission" date="2019-12" db="EMBL/GenBank/DDBJ databases">
        <title>Genome sequencing and annotation of Brassica cretica.</title>
        <authorList>
            <person name="Studholme D.J."/>
            <person name="Sarris P.F."/>
        </authorList>
    </citation>
    <scope>NUCLEOTIDE SEQUENCE</scope>
    <source>
        <strain evidence="23">PFS-001/15</strain>
        <tissue evidence="23">Leaf</tissue>
    </source>
</reference>
<dbReference type="GO" id="GO:0016020">
    <property type="term" value="C:membrane"/>
    <property type="evidence" value="ECO:0007669"/>
    <property type="project" value="UniProtKB-SubCell"/>
</dbReference>
<dbReference type="InterPro" id="IPR000719">
    <property type="entry name" value="Prot_kinase_dom"/>
</dbReference>
<dbReference type="SUPFAM" id="SSF57850">
    <property type="entry name" value="RING/U-box"/>
    <property type="match status" value="1"/>
</dbReference>
<keyword evidence="5" id="KW-0433">Leucine-rich repeat</keyword>
<dbReference type="InterPro" id="IPR010734">
    <property type="entry name" value="Copine_C"/>
</dbReference>
<dbReference type="InterPro" id="IPR001841">
    <property type="entry name" value="Znf_RING"/>
</dbReference>
<dbReference type="FunFam" id="1.10.510.10:FF:001023">
    <property type="entry name" value="Os07g0541700 protein"/>
    <property type="match status" value="1"/>
</dbReference>
<organism evidence="23 24">
    <name type="scientific">Brassica cretica</name>
    <name type="common">Mustard</name>
    <dbReference type="NCBI Taxonomy" id="69181"/>
    <lineage>
        <taxon>Eukaryota</taxon>
        <taxon>Viridiplantae</taxon>
        <taxon>Streptophyta</taxon>
        <taxon>Embryophyta</taxon>
        <taxon>Tracheophyta</taxon>
        <taxon>Spermatophyta</taxon>
        <taxon>Magnoliopsida</taxon>
        <taxon>eudicotyledons</taxon>
        <taxon>Gunneridae</taxon>
        <taxon>Pentapetalae</taxon>
        <taxon>rosids</taxon>
        <taxon>malvids</taxon>
        <taxon>Brassicales</taxon>
        <taxon>Brassicaceae</taxon>
        <taxon>Brassiceae</taxon>
        <taxon>Brassica</taxon>
    </lineage>
</organism>
<dbReference type="Gene3D" id="2.60.120.430">
    <property type="entry name" value="Galactose-binding lectin"/>
    <property type="match status" value="1"/>
</dbReference>
<dbReference type="GO" id="GO:0004674">
    <property type="term" value="F:protein serine/threonine kinase activity"/>
    <property type="evidence" value="ECO:0007669"/>
    <property type="project" value="UniProtKB-KW"/>
</dbReference>
<keyword evidence="19" id="KW-0479">Metal-binding</keyword>
<dbReference type="Proteomes" id="UP000712281">
    <property type="component" value="Unassembled WGS sequence"/>
</dbReference>